<dbReference type="InterPro" id="IPR051331">
    <property type="entry name" value="Chorismate_mutase-related"/>
</dbReference>
<dbReference type="NCBIfam" id="TIGR01806">
    <property type="entry name" value="CM_mono2"/>
    <property type="match status" value="1"/>
</dbReference>
<name>A0A411MD35_9PSED</name>
<accession>A0A411MD35</accession>
<evidence type="ECO:0000256" key="3">
    <source>
        <dbReference type="ARBA" id="ARBA00022729"/>
    </source>
</evidence>
<dbReference type="GO" id="GO:0009697">
    <property type="term" value="P:salicylic acid biosynthetic process"/>
    <property type="evidence" value="ECO:0007669"/>
    <property type="project" value="TreeGrafter"/>
</dbReference>
<dbReference type="SMART" id="SM00830">
    <property type="entry name" value="CM_2"/>
    <property type="match status" value="1"/>
</dbReference>
<dbReference type="RefSeq" id="WP_130262592.1">
    <property type="nucleotide sequence ID" value="NZ_CP035952.1"/>
</dbReference>
<evidence type="ECO:0000259" key="5">
    <source>
        <dbReference type="PROSITE" id="PS51168"/>
    </source>
</evidence>
<dbReference type="Pfam" id="PF01817">
    <property type="entry name" value="CM_2"/>
    <property type="match status" value="1"/>
</dbReference>
<dbReference type="GO" id="GO:0046417">
    <property type="term" value="P:chorismate metabolic process"/>
    <property type="evidence" value="ECO:0007669"/>
    <property type="project" value="InterPro"/>
</dbReference>
<dbReference type="AlphaFoldDB" id="A0A411MD35"/>
<dbReference type="UniPathway" id="UPA00120">
    <property type="reaction ID" value="UER00203"/>
</dbReference>
<gene>
    <name evidence="6" type="ORF">EXN22_03250</name>
</gene>
<evidence type="ECO:0000313" key="7">
    <source>
        <dbReference type="Proteomes" id="UP000291130"/>
    </source>
</evidence>
<evidence type="ECO:0000313" key="6">
    <source>
        <dbReference type="EMBL" id="QBF24753.1"/>
    </source>
</evidence>
<comment type="pathway">
    <text evidence="1">Metabolic intermediate biosynthesis; prephenate biosynthesis; prephenate from chorismate: step 1/1.</text>
</comment>
<dbReference type="Gene3D" id="1.20.59.10">
    <property type="entry name" value="Chorismate mutase"/>
    <property type="match status" value="1"/>
</dbReference>
<organism evidence="6 7">
    <name type="scientific">Pseudomonas tructae</name>
    <dbReference type="NCBI Taxonomy" id="2518644"/>
    <lineage>
        <taxon>Bacteria</taxon>
        <taxon>Pseudomonadati</taxon>
        <taxon>Pseudomonadota</taxon>
        <taxon>Gammaproteobacteria</taxon>
        <taxon>Pseudomonadales</taxon>
        <taxon>Pseudomonadaceae</taxon>
        <taxon>Pseudomonas</taxon>
    </lineage>
</organism>
<proteinExistence type="predicted"/>
<keyword evidence="4 6" id="KW-0413">Isomerase</keyword>
<evidence type="ECO:0000256" key="1">
    <source>
        <dbReference type="ARBA" id="ARBA00004817"/>
    </source>
</evidence>
<dbReference type="EC" id="5.4.99.5" evidence="2"/>
<sequence>MRTPLLPLLLTSTLLLHGCATTPAPPTALSRLLESVNQRLDIAEAVALNKWDSGQPVAAPEREQQVIANAQAQAVRFGVDGQRAARFFADQIEANKLLQYSALSRWHAVGSAPDTQRIDLGKQLRPQLDRLQRTLLSQLAEFDRNRPVQCQATLARSIDQLDKNPQQSLALIRATTHLCSPL</sequence>
<dbReference type="PANTHER" id="PTHR38041">
    <property type="entry name" value="CHORISMATE MUTASE"/>
    <property type="match status" value="1"/>
</dbReference>
<protein>
    <recommendedName>
        <fullName evidence="2">chorismate mutase</fullName>
        <ecNumber evidence="2">5.4.99.5</ecNumber>
    </recommendedName>
</protein>
<dbReference type="NCBIfam" id="NF006741">
    <property type="entry name" value="PRK09269.1"/>
    <property type="match status" value="1"/>
</dbReference>
<keyword evidence="3" id="KW-0732">Signal</keyword>
<dbReference type="EMBL" id="CP035952">
    <property type="protein sequence ID" value="QBF24753.1"/>
    <property type="molecule type" value="Genomic_DNA"/>
</dbReference>
<dbReference type="KEGG" id="ptk:EXN22_03250"/>
<dbReference type="OrthoDB" id="1262744at2"/>
<evidence type="ECO:0000256" key="2">
    <source>
        <dbReference type="ARBA" id="ARBA00012404"/>
    </source>
</evidence>
<dbReference type="InterPro" id="IPR002701">
    <property type="entry name" value="CM_II_prokaryot"/>
</dbReference>
<keyword evidence="7" id="KW-1185">Reference proteome</keyword>
<dbReference type="PANTHER" id="PTHR38041:SF2">
    <property type="entry name" value="SECRETED CHORISMATE MUTASE"/>
    <property type="match status" value="1"/>
</dbReference>
<dbReference type="GO" id="GO:0004106">
    <property type="term" value="F:chorismate mutase activity"/>
    <property type="evidence" value="ECO:0007669"/>
    <property type="project" value="UniProtKB-EC"/>
</dbReference>
<dbReference type="Proteomes" id="UP000291130">
    <property type="component" value="Chromosome"/>
</dbReference>
<evidence type="ECO:0000256" key="4">
    <source>
        <dbReference type="ARBA" id="ARBA00023235"/>
    </source>
</evidence>
<reference evidence="6 7" key="1">
    <citation type="submission" date="2019-02" db="EMBL/GenBank/DDBJ databases">
        <title>Complete genome sequence of Pseudomonas sp. SNU WT1 isolated from rainbow trout.</title>
        <authorList>
            <person name="Oh W.T."/>
            <person name="Park S.C."/>
        </authorList>
    </citation>
    <scope>NUCLEOTIDE SEQUENCE [LARGE SCALE GENOMIC DNA]</scope>
    <source>
        <strain evidence="6 7">SNU WT1</strain>
    </source>
</reference>
<dbReference type="InterPro" id="IPR036263">
    <property type="entry name" value="Chorismate_II_sf"/>
</dbReference>
<dbReference type="PROSITE" id="PS51168">
    <property type="entry name" value="CHORISMATE_MUT_2"/>
    <property type="match status" value="1"/>
</dbReference>
<dbReference type="InterPro" id="IPR036979">
    <property type="entry name" value="CM_dom_sf"/>
</dbReference>
<dbReference type="SUPFAM" id="SSF48600">
    <property type="entry name" value="Chorismate mutase II"/>
    <property type="match status" value="1"/>
</dbReference>
<dbReference type="InterPro" id="IPR008240">
    <property type="entry name" value="Chorismate_mutase_periplasmic"/>
</dbReference>
<feature type="domain" description="Chorismate mutase" evidence="5">
    <location>
        <begin position="1"/>
        <end position="103"/>
    </location>
</feature>